<dbReference type="PANTHER" id="PTHR42736:SF1">
    <property type="entry name" value="PROTEIN-GLUTAMINE GAMMA-GLUTAMYLTRANSFERASE"/>
    <property type="match status" value="1"/>
</dbReference>
<keyword evidence="1" id="KW-0472">Membrane</keyword>
<comment type="caution">
    <text evidence="3">The sequence shown here is derived from an EMBL/GenBank/DDBJ whole genome shotgun (WGS) entry which is preliminary data.</text>
</comment>
<feature type="transmembrane region" description="Helical" evidence="1">
    <location>
        <begin position="12"/>
        <end position="30"/>
    </location>
</feature>
<dbReference type="PANTHER" id="PTHR42736">
    <property type="entry name" value="PROTEIN-GLUTAMINE GAMMA-GLUTAMYLTRANSFERASE"/>
    <property type="match status" value="1"/>
</dbReference>
<feature type="transmembrane region" description="Helical" evidence="1">
    <location>
        <begin position="546"/>
        <end position="579"/>
    </location>
</feature>
<dbReference type="RefSeq" id="WP_006982097.1">
    <property type="nucleotide sequence ID" value="NZ_ABVL01000017.1"/>
</dbReference>
<name>B4D786_9BACT</name>
<dbReference type="eggNOG" id="COG1305">
    <property type="taxonomic scope" value="Bacteria"/>
</dbReference>
<feature type="transmembrane region" description="Helical" evidence="1">
    <location>
        <begin position="66"/>
        <end position="82"/>
    </location>
</feature>
<accession>B4D786</accession>
<dbReference type="Gene3D" id="3.10.620.30">
    <property type="match status" value="1"/>
</dbReference>
<evidence type="ECO:0000313" key="4">
    <source>
        <dbReference type="Proteomes" id="UP000005824"/>
    </source>
</evidence>
<dbReference type="InterPro" id="IPR052901">
    <property type="entry name" value="Bact_TGase-like"/>
</dbReference>
<organism evidence="3 4">
    <name type="scientific">Chthoniobacter flavus Ellin428</name>
    <dbReference type="NCBI Taxonomy" id="497964"/>
    <lineage>
        <taxon>Bacteria</taxon>
        <taxon>Pseudomonadati</taxon>
        <taxon>Verrucomicrobiota</taxon>
        <taxon>Spartobacteria</taxon>
        <taxon>Chthoniobacterales</taxon>
        <taxon>Chthoniobacteraceae</taxon>
        <taxon>Chthoniobacter</taxon>
    </lineage>
</organism>
<feature type="transmembrane region" description="Helical" evidence="1">
    <location>
        <begin position="136"/>
        <end position="154"/>
    </location>
</feature>
<keyword evidence="1" id="KW-0812">Transmembrane</keyword>
<dbReference type="Pfam" id="PF13559">
    <property type="entry name" value="DUF4129"/>
    <property type="match status" value="1"/>
</dbReference>
<proteinExistence type="predicted"/>
<dbReference type="SUPFAM" id="SSF54001">
    <property type="entry name" value="Cysteine proteinases"/>
    <property type="match status" value="1"/>
</dbReference>
<gene>
    <name evidence="3" type="ORF">CfE428DRAFT_4776</name>
</gene>
<dbReference type="InterPro" id="IPR002931">
    <property type="entry name" value="Transglutaminase-like"/>
</dbReference>
<dbReference type="EMBL" id="ABVL01000017">
    <property type="protein sequence ID" value="EDY17737.1"/>
    <property type="molecule type" value="Genomic_DNA"/>
</dbReference>
<evidence type="ECO:0000259" key="2">
    <source>
        <dbReference type="SMART" id="SM00460"/>
    </source>
</evidence>
<dbReference type="InParanoid" id="B4D786"/>
<dbReference type="InterPro" id="IPR021878">
    <property type="entry name" value="TgpA_N"/>
</dbReference>
<protein>
    <submittedName>
        <fullName evidence="3">Transglutaminase domain protein</fullName>
    </submittedName>
</protein>
<evidence type="ECO:0000256" key="1">
    <source>
        <dbReference type="SAM" id="Phobius"/>
    </source>
</evidence>
<dbReference type="Pfam" id="PF11992">
    <property type="entry name" value="TgpA_N"/>
    <property type="match status" value="1"/>
</dbReference>
<feature type="domain" description="Transglutaminase-like" evidence="2">
    <location>
        <begin position="406"/>
        <end position="477"/>
    </location>
</feature>
<dbReference type="Proteomes" id="UP000005824">
    <property type="component" value="Unassembled WGS sequence"/>
</dbReference>
<dbReference type="STRING" id="497964.CfE428DRAFT_4776"/>
<dbReference type="Pfam" id="PF01841">
    <property type="entry name" value="Transglut_core"/>
    <property type="match status" value="1"/>
</dbReference>
<sequence>MDIFRHSRYSSNVATAPLVGMIIALAAAVIPMGEKVAGWVICGFFAACIARLIFNRPGARLPSLPLKLLLFAGSVGGVAFNYGSAVGIEPGFSILVALVGLKLIEANGPRDFHVLGLLAFFLALCDLFFSQDLLRWLYVAIIVLLVLATLVRFHRGTSPGSYSRSTWLAMRLLLQALPIAVLLFLFFPRVYGGFRFQFSQSLMNIGGMSDRLSPGSMSSIALNSDVVFRADFPDGNIPPMSSMYWRGGVLWRGDELTWVLGPFFSRTEYQPAPMSGPKIRQRISLQPHGGRWLFALDRPMEMHGASYLPGGVLQSKRAILSRYRYEVTSLPEDRQTKLPSDQMRAALDLPAHLSPRVKALVASWKAESKNPAKIVEAALRYFRHERFTYTLQPGSYSDANALDEFLFERRQGFCEHYAAAFATLMRVAGVPSRVVIGYHAGEYNSLGKYVIVRQSDAHAWCEVWLQNVGWQRIDPTDVIAPDRISSNLESYLESHTSQSDATSGERSLAATGWREIQHDLQLAWDSLNYQWDLHILNFDEDAQMNFLMLLGLGSVSWASILIWVLIATALFVGGLSFFLRRSRSTVDKVGRGYAGFCHALARAGLPREPWEGAQHFAARAAAHFPEQAELIGRISQLYIELRYGRGEASAAHFLTAVRQLPRFSVKSGT</sequence>
<dbReference type="InterPro" id="IPR038765">
    <property type="entry name" value="Papain-like_cys_pep_sf"/>
</dbReference>
<evidence type="ECO:0000313" key="3">
    <source>
        <dbReference type="EMBL" id="EDY17737.1"/>
    </source>
</evidence>
<feature type="transmembrane region" description="Helical" evidence="1">
    <location>
        <begin position="36"/>
        <end position="54"/>
    </location>
</feature>
<dbReference type="InterPro" id="IPR025403">
    <property type="entry name" value="TgpA-like_C"/>
</dbReference>
<reference evidence="3 4" key="1">
    <citation type="journal article" date="2011" name="J. Bacteriol.">
        <title>Genome sequence of Chthoniobacter flavus Ellin428, an aerobic heterotrophic soil bacterium.</title>
        <authorList>
            <person name="Kant R."/>
            <person name="van Passel M.W."/>
            <person name="Palva A."/>
            <person name="Lucas S."/>
            <person name="Lapidus A."/>
            <person name="Glavina Del Rio T."/>
            <person name="Dalin E."/>
            <person name="Tice H."/>
            <person name="Bruce D."/>
            <person name="Goodwin L."/>
            <person name="Pitluck S."/>
            <person name="Larimer F.W."/>
            <person name="Land M.L."/>
            <person name="Hauser L."/>
            <person name="Sangwan P."/>
            <person name="de Vos W.M."/>
            <person name="Janssen P.H."/>
            <person name="Smidt H."/>
        </authorList>
    </citation>
    <scope>NUCLEOTIDE SEQUENCE [LARGE SCALE GENOMIC DNA]</scope>
    <source>
        <strain evidence="3 4">Ellin428</strain>
    </source>
</reference>
<keyword evidence="4" id="KW-1185">Reference proteome</keyword>
<dbReference type="SMART" id="SM00460">
    <property type="entry name" value="TGc"/>
    <property type="match status" value="1"/>
</dbReference>
<feature type="transmembrane region" description="Helical" evidence="1">
    <location>
        <begin position="166"/>
        <end position="187"/>
    </location>
</feature>
<keyword evidence="1" id="KW-1133">Transmembrane helix</keyword>
<dbReference type="AlphaFoldDB" id="B4D786"/>